<reference evidence="5" key="2">
    <citation type="submission" date="2021-04" db="EMBL/GenBank/DDBJ databases">
        <authorList>
            <person name="Gilroy R."/>
        </authorList>
    </citation>
    <scope>NUCLEOTIDE SEQUENCE</scope>
    <source>
        <strain evidence="5">CHK193-4272</strain>
    </source>
</reference>
<evidence type="ECO:0000256" key="2">
    <source>
        <dbReference type="ARBA" id="ARBA00023125"/>
    </source>
</evidence>
<organism evidence="5 6">
    <name type="scientific">Candidatus Butyricicoccus avistercoris</name>
    <dbReference type="NCBI Taxonomy" id="2838518"/>
    <lineage>
        <taxon>Bacteria</taxon>
        <taxon>Bacillati</taxon>
        <taxon>Bacillota</taxon>
        <taxon>Clostridia</taxon>
        <taxon>Eubacteriales</taxon>
        <taxon>Butyricicoccaceae</taxon>
        <taxon>Butyricicoccus</taxon>
    </lineage>
</organism>
<dbReference type="InterPro" id="IPR000485">
    <property type="entry name" value="AsnC-type_HTH_dom"/>
</dbReference>
<dbReference type="EMBL" id="DXIE01000035">
    <property type="protein sequence ID" value="HIV62464.1"/>
    <property type="molecule type" value="Genomic_DNA"/>
</dbReference>
<dbReference type="GO" id="GO:0005829">
    <property type="term" value="C:cytosol"/>
    <property type="evidence" value="ECO:0007669"/>
    <property type="project" value="TreeGrafter"/>
</dbReference>
<name>A0A9D1PI13_9FIRM</name>
<dbReference type="InterPro" id="IPR036390">
    <property type="entry name" value="WH_DNA-bd_sf"/>
</dbReference>
<dbReference type="Proteomes" id="UP000886808">
    <property type="component" value="Unassembled WGS sequence"/>
</dbReference>
<sequence length="163" mass="18579">MKYKEKILAMLEQDGRMTAAQIARMLGATEQEIQQEIETLERENVILGYKAVIDWDKTSDETVTAQIEVRITPQKGMGFDEIARQICSYPQVQSAYLMSGGFDLTIIITGHTMREISQFVSENLAPMESVISTATHFIMKKYKDQGVIYDPSTQDTREVMITW</sequence>
<dbReference type="SMART" id="SM00344">
    <property type="entry name" value="HTH_ASNC"/>
    <property type="match status" value="1"/>
</dbReference>
<protein>
    <submittedName>
        <fullName evidence="5">Lrp/AsnC family transcriptional regulator</fullName>
    </submittedName>
</protein>
<keyword evidence="3" id="KW-0804">Transcription</keyword>
<dbReference type="Gene3D" id="1.10.10.10">
    <property type="entry name" value="Winged helix-like DNA-binding domain superfamily/Winged helix DNA-binding domain"/>
    <property type="match status" value="1"/>
</dbReference>
<reference evidence="5" key="1">
    <citation type="journal article" date="2021" name="PeerJ">
        <title>Extensive microbial diversity within the chicken gut microbiome revealed by metagenomics and culture.</title>
        <authorList>
            <person name="Gilroy R."/>
            <person name="Ravi A."/>
            <person name="Getino M."/>
            <person name="Pursley I."/>
            <person name="Horton D.L."/>
            <person name="Alikhan N.F."/>
            <person name="Baker D."/>
            <person name="Gharbi K."/>
            <person name="Hall N."/>
            <person name="Watson M."/>
            <person name="Adriaenssens E.M."/>
            <person name="Foster-Nyarko E."/>
            <person name="Jarju S."/>
            <person name="Secka A."/>
            <person name="Antonio M."/>
            <person name="Oren A."/>
            <person name="Chaudhuri R.R."/>
            <person name="La Ragione R."/>
            <person name="Hildebrand F."/>
            <person name="Pallen M.J."/>
        </authorList>
    </citation>
    <scope>NUCLEOTIDE SEQUENCE</scope>
    <source>
        <strain evidence="5">CHK193-4272</strain>
    </source>
</reference>
<dbReference type="InterPro" id="IPR011008">
    <property type="entry name" value="Dimeric_a/b-barrel"/>
</dbReference>
<dbReference type="InterPro" id="IPR019887">
    <property type="entry name" value="Tscrpt_reg_AsnC/Lrp_C"/>
</dbReference>
<keyword evidence="2" id="KW-0238">DNA-binding</keyword>
<proteinExistence type="predicted"/>
<evidence type="ECO:0000313" key="5">
    <source>
        <dbReference type="EMBL" id="HIV62464.1"/>
    </source>
</evidence>
<dbReference type="InterPro" id="IPR019888">
    <property type="entry name" value="Tscrpt_reg_AsnC-like"/>
</dbReference>
<dbReference type="GO" id="GO:0043200">
    <property type="term" value="P:response to amino acid"/>
    <property type="evidence" value="ECO:0007669"/>
    <property type="project" value="TreeGrafter"/>
</dbReference>
<dbReference type="GO" id="GO:0043565">
    <property type="term" value="F:sequence-specific DNA binding"/>
    <property type="evidence" value="ECO:0007669"/>
    <property type="project" value="InterPro"/>
</dbReference>
<dbReference type="Gene3D" id="3.30.70.920">
    <property type="match status" value="1"/>
</dbReference>
<evidence type="ECO:0000256" key="1">
    <source>
        <dbReference type="ARBA" id="ARBA00023015"/>
    </source>
</evidence>
<dbReference type="InterPro" id="IPR036388">
    <property type="entry name" value="WH-like_DNA-bd_sf"/>
</dbReference>
<comment type="caution">
    <text evidence="5">The sequence shown here is derived from an EMBL/GenBank/DDBJ whole genome shotgun (WGS) entry which is preliminary data.</text>
</comment>
<dbReference type="Pfam" id="PF13412">
    <property type="entry name" value="HTH_24"/>
    <property type="match status" value="1"/>
</dbReference>
<dbReference type="Pfam" id="PF01037">
    <property type="entry name" value="AsnC_trans_reg"/>
    <property type="match status" value="1"/>
</dbReference>
<accession>A0A9D1PI13</accession>
<dbReference type="PANTHER" id="PTHR30154:SF34">
    <property type="entry name" value="TRANSCRIPTIONAL REGULATOR AZLB"/>
    <property type="match status" value="1"/>
</dbReference>
<keyword evidence="1" id="KW-0805">Transcription regulation</keyword>
<evidence type="ECO:0000256" key="3">
    <source>
        <dbReference type="ARBA" id="ARBA00023163"/>
    </source>
</evidence>
<dbReference type="PROSITE" id="PS50956">
    <property type="entry name" value="HTH_ASNC_2"/>
    <property type="match status" value="1"/>
</dbReference>
<dbReference type="PANTHER" id="PTHR30154">
    <property type="entry name" value="LEUCINE-RESPONSIVE REGULATORY PROTEIN"/>
    <property type="match status" value="1"/>
</dbReference>
<dbReference type="AlphaFoldDB" id="A0A9D1PI13"/>
<dbReference type="SUPFAM" id="SSF46785">
    <property type="entry name" value="Winged helix' DNA-binding domain"/>
    <property type="match status" value="1"/>
</dbReference>
<evidence type="ECO:0000259" key="4">
    <source>
        <dbReference type="PROSITE" id="PS50956"/>
    </source>
</evidence>
<dbReference type="SUPFAM" id="SSF54909">
    <property type="entry name" value="Dimeric alpha+beta barrel"/>
    <property type="match status" value="1"/>
</dbReference>
<evidence type="ECO:0000313" key="6">
    <source>
        <dbReference type="Proteomes" id="UP000886808"/>
    </source>
</evidence>
<feature type="domain" description="HTH asnC-type" evidence="4">
    <location>
        <begin position="5"/>
        <end position="80"/>
    </location>
</feature>
<gene>
    <name evidence="5" type="ORF">H9746_06465</name>
</gene>